<dbReference type="AlphaFoldDB" id="A0A073JNA5"/>
<protein>
    <submittedName>
        <fullName evidence="2">Uncharacterized protein</fullName>
    </submittedName>
</protein>
<comment type="caution">
    <text evidence="2">The sequence shown here is derived from an EMBL/GenBank/DDBJ whole genome shotgun (WGS) entry which is preliminary data.</text>
</comment>
<feature type="compositionally biased region" description="Acidic residues" evidence="1">
    <location>
        <begin position="87"/>
        <end position="97"/>
    </location>
</feature>
<accession>A0A073JNA5</accession>
<dbReference type="Proteomes" id="UP000027731">
    <property type="component" value="Unassembled WGS sequence"/>
</dbReference>
<evidence type="ECO:0000313" key="3">
    <source>
        <dbReference type="Proteomes" id="UP000027731"/>
    </source>
</evidence>
<reference evidence="2 3" key="1">
    <citation type="submission" date="2014-06" db="EMBL/GenBank/DDBJ databases">
        <title>Genetic determinant of reutericyclin biosynthesis of Lactobacillus reuteri.</title>
        <authorList>
            <person name="Lin X."/>
            <person name="Duar R."/>
            <person name="Walter J."/>
            <person name="Gaenzle M."/>
        </authorList>
    </citation>
    <scope>NUCLEOTIDE SEQUENCE [LARGE SCALE GENOMIC DNA]</scope>
    <source>
        <strain evidence="2 3">LTH2584</strain>
    </source>
</reference>
<evidence type="ECO:0000313" key="2">
    <source>
        <dbReference type="EMBL" id="KEK16072.1"/>
    </source>
</evidence>
<proteinExistence type="predicted"/>
<name>A0A073JNA5_LIMRT</name>
<sequence>MASIWEKTFGKRNAKKNVTRELSEKIIEYKNAYGYETITEAVVQVGNSYEFAKDMDHAAPIYAVWRNAKELNVLDVAVIRAITEQDKYEDESDSNDNSDDHANLALA</sequence>
<feature type="compositionally biased region" description="Basic and acidic residues" evidence="1">
    <location>
        <begin position="98"/>
        <end position="107"/>
    </location>
</feature>
<gene>
    <name evidence="2" type="ORF">LR3_08340</name>
</gene>
<feature type="region of interest" description="Disordered" evidence="1">
    <location>
        <begin position="86"/>
        <end position="107"/>
    </location>
</feature>
<dbReference type="EMBL" id="JOSX01000010">
    <property type="protein sequence ID" value="KEK16072.1"/>
    <property type="molecule type" value="Genomic_DNA"/>
</dbReference>
<evidence type="ECO:0000256" key="1">
    <source>
        <dbReference type="SAM" id="MobiDB-lite"/>
    </source>
</evidence>
<organism evidence="2 3">
    <name type="scientific">Limosilactobacillus reuteri</name>
    <name type="common">Lactobacillus reuteri</name>
    <dbReference type="NCBI Taxonomy" id="1598"/>
    <lineage>
        <taxon>Bacteria</taxon>
        <taxon>Bacillati</taxon>
        <taxon>Bacillota</taxon>
        <taxon>Bacilli</taxon>
        <taxon>Lactobacillales</taxon>
        <taxon>Lactobacillaceae</taxon>
        <taxon>Limosilactobacillus</taxon>
    </lineage>
</organism>